<keyword evidence="2" id="KW-1185">Reference proteome</keyword>
<proteinExistence type="predicted"/>
<dbReference type="EMBL" id="BSXS01005764">
    <property type="protein sequence ID" value="GME84784.1"/>
    <property type="molecule type" value="Genomic_DNA"/>
</dbReference>
<sequence>MFDRHENGITRITIDKDPEKHEDHNSNLKQLLDKEYQQERLIFEPYVELDDNKSEELLLQTTQISRDHISEIIEFCSSRYFSNGSRSRVLRYSNGEDYLETHPGCCFKRLSISTLCTEVNPLIREMARTERAKIDMMKGDEEKGYYDNPKPKRLFESDPALVLSGSFI</sequence>
<name>A0ACB5TBH2_AMBMO</name>
<protein>
    <submittedName>
        <fullName evidence="1">Unnamed protein product</fullName>
    </submittedName>
</protein>
<evidence type="ECO:0000313" key="2">
    <source>
        <dbReference type="Proteomes" id="UP001165064"/>
    </source>
</evidence>
<accession>A0ACB5TBH2</accession>
<comment type="caution">
    <text evidence="1">The sequence shown here is derived from an EMBL/GenBank/DDBJ whole genome shotgun (WGS) entry which is preliminary data.</text>
</comment>
<evidence type="ECO:0000313" key="1">
    <source>
        <dbReference type="EMBL" id="GME84784.1"/>
    </source>
</evidence>
<gene>
    <name evidence="1" type="ORF">Amon02_000709300</name>
</gene>
<dbReference type="Proteomes" id="UP001165064">
    <property type="component" value="Unassembled WGS sequence"/>
</dbReference>
<reference evidence="1" key="1">
    <citation type="submission" date="2023-04" db="EMBL/GenBank/DDBJ databases">
        <title>Ambrosiozyma monospora NBRC 10751.</title>
        <authorList>
            <person name="Ichikawa N."/>
            <person name="Sato H."/>
            <person name="Tonouchi N."/>
        </authorList>
    </citation>
    <scope>NUCLEOTIDE SEQUENCE</scope>
    <source>
        <strain evidence="1">NBRC 10751</strain>
    </source>
</reference>
<organism evidence="1 2">
    <name type="scientific">Ambrosiozyma monospora</name>
    <name type="common">Yeast</name>
    <name type="synonym">Endomycopsis monosporus</name>
    <dbReference type="NCBI Taxonomy" id="43982"/>
    <lineage>
        <taxon>Eukaryota</taxon>
        <taxon>Fungi</taxon>
        <taxon>Dikarya</taxon>
        <taxon>Ascomycota</taxon>
        <taxon>Saccharomycotina</taxon>
        <taxon>Pichiomycetes</taxon>
        <taxon>Pichiales</taxon>
        <taxon>Pichiaceae</taxon>
        <taxon>Ambrosiozyma</taxon>
    </lineage>
</organism>